<sequence length="155" mass="17605">MIQIIESLKEKHLKIAFAESMTGGYLSECITRHNGASRIFSGSIVAYTKDMKINILKVKSKTIDEKTVISNEVATEMVLGLKKLIEADIYISVTGNAGPTYDIGTNKFECYIGYLFLDEFKIIHHIFENNDRLANIKKVEKLIEEEIKKSLSILW</sequence>
<dbReference type="KEGG" id="aaxa:NCTC10138_00571"/>
<evidence type="ECO:0000313" key="2">
    <source>
        <dbReference type="EMBL" id="VEU80212.1"/>
    </source>
</evidence>
<organism evidence="2 3">
    <name type="scientific">Haploplasma axanthum</name>
    <name type="common">Acholeplasma axanthum</name>
    <dbReference type="NCBI Taxonomy" id="29552"/>
    <lineage>
        <taxon>Bacteria</taxon>
        <taxon>Bacillati</taxon>
        <taxon>Mycoplasmatota</taxon>
        <taxon>Mollicutes</taxon>
        <taxon>Acholeplasmatales</taxon>
        <taxon>Acholeplasmataceae</taxon>
        <taxon>Haploplasma</taxon>
    </lineage>
</organism>
<dbReference type="Pfam" id="PF02464">
    <property type="entry name" value="CinA"/>
    <property type="match status" value="1"/>
</dbReference>
<accession>A0A449BCQ3</accession>
<proteinExistence type="predicted"/>
<feature type="domain" description="CinA C-terminal" evidence="1">
    <location>
        <begin position="3"/>
        <end position="139"/>
    </location>
</feature>
<evidence type="ECO:0000259" key="1">
    <source>
        <dbReference type="Pfam" id="PF02464"/>
    </source>
</evidence>
<gene>
    <name evidence="2" type="ORF">NCTC10138_00571</name>
</gene>
<keyword evidence="3" id="KW-1185">Reference proteome</keyword>
<dbReference type="InterPro" id="IPR008136">
    <property type="entry name" value="CinA_C"/>
</dbReference>
<dbReference type="AlphaFoldDB" id="A0A449BCQ3"/>
<reference evidence="2 3" key="1">
    <citation type="submission" date="2019-01" db="EMBL/GenBank/DDBJ databases">
        <authorList>
            <consortium name="Pathogen Informatics"/>
        </authorList>
    </citation>
    <scope>NUCLEOTIDE SEQUENCE [LARGE SCALE GENOMIC DNA]</scope>
    <source>
        <strain evidence="2 3">NCTC10138</strain>
    </source>
</reference>
<dbReference type="NCBIfam" id="TIGR00199">
    <property type="entry name" value="PncC_domain"/>
    <property type="match status" value="1"/>
</dbReference>
<dbReference type="Gene3D" id="3.90.950.20">
    <property type="entry name" value="CinA-like"/>
    <property type="match status" value="1"/>
</dbReference>
<dbReference type="STRING" id="1278311.GCA_000428705_01146"/>
<dbReference type="InterPro" id="IPR036653">
    <property type="entry name" value="CinA-like_C"/>
</dbReference>
<dbReference type="SUPFAM" id="SSF142433">
    <property type="entry name" value="CinA-like"/>
    <property type="match status" value="1"/>
</dbReference>
<name>A0A449BCQ3_HAPAX</name>
<dbReference type="EMBL" id="LR215048">
    <property type="protein sequence ID" value="VEU80212.1"/>
    <property type="molecule type" value="Genomic_DNA"/>
</dbReference>
<evidence type="ECO:0000313" key="3">
    <source>
        <dbReference type="Proteomes" id="UP000289841"/>
    </source>
</evidence>
<dbReference type="OrthoDB" id="399376at2"/>
<dbReference type="Proteomes" id="UP000289841">
    <property type="component" value="Chromosome"/>
</dbReference>
<protein>
    <submittedName>
        <fullName evidence="2">Competence/damage inducible protein CinA</fullName>
    </submittedName>
</protein>